<feature type="domain" description="Hydantoinase B/oxoprolinase" evidence="1">
    <location>
        <begin position="2"/>
        <end position="524"/>
    </location>
</feature>
<dbReference type="PANTHER" id="PTHR11365">
    <property type="entry name" value="5-OXOPROLINASE RELATED"/>
    <property type="match status" value="1"/>
</dbReference>
<dbReference type="Proteomes" id="UP001232973">
    <property type="component" value="Unassembled WGS sequence"/>
</dbReference>
<comment type="caution">
    <text evidence="2">The sequence shown here is derived from an EMBL/GenBank/DDBJ whole genome shotgun (WGS) entry which is preliminary data.</text>
</comment>
<evidence type="ECO:0000259" key="1">
    <source>
        <dbReference type="Pfam" id="PF02538"/>
    </source>
</evidence>
<dbReference type="EC" id="3.5.2.14" evidence="2"/>
<dbReference type="InterPro" id="IPR003692">
    <property type="entry name" value="Hydantoinase_B"/>
</dbReference>
<proteinExistence type="predicted"/>
<dbReference type="RefSeq" id="WP_274456976.1">
    <property type="nucleotide sequence ID" value="NZ_CP067097.1"/>
</dbReference>
<dbReference type="PANTHER" id="PTHR11365:SF23">
    <property type="entry name" value="HYPOTHETICAL 5-OXOPROLINASE (EUROFUNG)-RELATED"/>
    <property type="match status" value="1"/>
</dbReference>
<evidence type="ECO:0000313" key="3">
    <source>
        <dbReference type="Proteomes" id="UP001232973"/>
    </source>
</evidence>
<organism evidence="2 3">
    <name type="scientific">Alicyclobacillus cycloheptanicus</name>
    <dbReference type="NCBI Taxonomy" id="1457"/>
    <lineage>
        <taxon>Bacteria</taxon>
        <taxon>Bacillati</taxon>
        <taxon>Bacillota</taxon>
        <taxon>Bacilli</taxon>
        <taxon>Bacillales</taxon>
        <taxon>Alicyclobacillaceae</taxon>
        <taxon>Alicyclobacillus</taxon>
    </lineage>
</organism>
<dbReference type="InterPro" id="IPR045079">
    <property type="entry name" value="Oxoprolinase-like"/>
</dbReference>
<keyword evidence="3" id="KW-1185">Reference proteome</keyword>
<dbReference type="EMBL" id="JAUSTP010000012">
    <property type="protein sequence ID" value="MDQ0189911.1"/>
    <property type="molecule type" value="Genomic_DNA"/>
</dbReference>
<evidence type="ECO:0000313" key="2">
    <source>
        <dbReference type="EMBL" id="MDQ0189911.1"/>
    </source>
</evidence>
<protein>
    <submittedName>
        <fullName evidence="2">N-methylhydantoinase B</fullName>
        <ecNumber evidence="2">3.5.2.14</ecNumber>
    </submittedName>
</protein>
<gene>
    <name evidence="2" type="ORF">J2S03_001774</name>
</gene>
<reference evidence="2 3" key="1">
    <citation type="submission" date="2023-07" db="EMBL/GenBank/DDBJ databases">
        <title>Genomic Encyclopedia of Type Strains, Phase IV (KMG-IV): sequencing the most valuable type-strain genomes for metagenomic binning, comparative biology and taxonomic classification.</title>
        <authorList>
            <person name="Goeker M."/>
        </authorList>
    </citation>
    <scope>NUCLEOTIDE SEQUENCE [LARGE SCALE GENOMIC DNA]</scope>
    <source>
        <strain evidence="2 3">DSM 4006</strain>
    </source>
</reference>
<accession>A0ABT9XHY2</accession>
<dbReference type="Pfam" id="PF02538">
    <property type="entry name" value="Hydantoinase_B"/>
    <property type="match status" value="1"/>
</dbReference>
<keyword evidence="2" id="KW-0378">Hydrolase</keyword>
<sequence>MDPITLAVVKGRLEEIADEMDLTLYRSAFCPVIAEGHDACHGFYEKDSGGTIIQGKNGLPIFVGSMQFAVKAVIDRVLAKGDLQEGDVYIFNDPYLGGTHLQDVKLVKPFFYEGEHLFYMAGTGHWMDVGGAVPGGFNAKATEFFQEGFMVRPVKLKSKGVLNEDIVDIFLTNSRLPRYAYGDLYAQLNALEVGERRLRELFDQYGKDTILGVMRELRSRSARLMKSEIAKIPDGTYSFEDWLDNDGIDDVPLKIAVDLTIAGDRLKLDFSRTSPPCRGPLNIAYSTAVACCYVALKQLFPEAPANAGCFEPVDIHIPDTTLLNVQPPRPVGGYLEVILRVIGVIFGAMSQAAPERSYAAPYGTVNCLAISGEKKPGENYIMFMYYGGGLGGSNVSDGLNHGSNPISTASITPLELVEAAYPLMFTEWSLRPDSFGAGRHRGGLGANYEIEVLGEEANCFFLGDRGKFAPFGVLGGESAALNRISFRRGVEEEVPPMVSKVVDVKLSRGHRVRLETPGGGGYGPASERAAQALQDDVDNGYVTTRSAI</sequence>
<dbReference type="GO" id="GO:0047423">
    <property type="term" value="F:N-methylhydantoinase (ATP-hydrolyzing) activity"/>
    <property type="evidence" value="ECO:0007669"/>
    <property type="project" value="UniProtKB-EC"/>
</dbReference>
<name>A0ABT9XHY2_9BACL</name>